<name>A0A918DHU3_9ALTE</name>
<comment type="caution">
    <text evidence="4">The sequence shown here is derived from an EMBL/GenBank/DDBJ whole genome shotgun (WGS) entry which is preliminary data.</text>
</comment>
<feature type="domain" description="Enoyl reductase (ER)" evidence="3">
    <location>
        <begin position="21"/>
        <end position="339"/>
    </location>
</feature>
<dbReference type="Gene3D" id="3.90.180.10">
    <property type="entry name" value="Medium-chain alcohol dehydrogenases, catalytic domain"/>
    <property type="match status" value="1"/>
</dbReference>
<dbReference type="InterPro" id="IPR036291">
    <property type="entry name" value="NAD(P)-bd_dom_sf"/>
</dbReference>
<dbReference type="SUPFAM" id="SSF50129">
    <property type="entry name" value="GroES-like"/>
    <property type="match status" value="1"/>
</dbReference>
<dbReference type="GO" id="GO:0016651">
    <property type="term" value="F:oxidoreductase activity, acting on NAD(P)H"/>
    <property type="evidence" value="ECO:0007669"/>
    <property type="project" value="TreeGrafter"/>
</dbReference>
<dbReference type="InterPro" id="IPR020843">
    <property type="entry name" value="ER"/>
</dbReference>
<dbReference type="InterPro" id="IPR011032">
    <property type="entry name" value="GroES-like_sf"/>
</dbReference>
<protein>
    <submittedName>
        <fullName evidence="4">Alcohol dehydrogenase</fullName>
    </submittedName>
</protein>
<dbReference type="SMART" id="SM00829">
    <property type="entry name" value="PKS_ER"/>
    <property type="match status" value="1"/>
</dbReference>
<dbReference type="Gene3D" id="3.40.50.720">
    <property type="entry name" value="NAD(P)-binding Rossmann-like Domain"/>
    <property type="match status" value="1"/>
</dbReference>
<dbReference type="SUPFAM" id="SSF51735">
    <property type="entry name" value="NAD(P)-binding Rossmann-fold domains"/>
    <property type="match status" value="1"/>
</dbReference>
<evidence type="ECO:0000256" key="2">
    <source>
        <dbReference type="ARBA" id="ARBA00023002"/>
    </source>
</evidence>
<sequence>MSDANLGFALKLLDDTQAPFHQRLYLHEKPIPTPQKGQVLVKMLASPVNPSDLVYLRGQYGLPPQANSYAGFEGCGLVVKANAGLYGKWLVGKRVALSAQPGQDGLWAKYACTLASYCLPLRDSISNAQGATLIVNPLTSICLIERAIQLGARAIVINAAASQVGKGLIRYAQTKGIKTIATVRSQSNLEVLHELGADHTLLTLDPDFSQQLKVAVETCGASVLMDAVADQDTARLLKQMPGGSTAIIYGRLEESQDPLGGKFSVADVIFRDMRIEGFWLARTLKKAPIWRVIGLSRKVQQLFNDGTFNTDIYAQTGFDDFVAALEHYAEHKSDGKVILAP</sequence>
<dbReference type="PANTHER" id="PTHR48106:SF18">
    <property type="entry name" value="QUINONE OXIDOREDUCTASE PIG3"/>
    <property type="match status" value="1"/>
</dbReference>
<dbReference type="Pfam" id="PF00107">
    <property type="entry name" value="ADH_zinc_N"/>
    <property type="match status" value="1"/>
</dbReference>
<evidence type="ECO:0000313" key="5">
    <source>
        <dbReference type="Proteomes" id="UP000606935"/>
    </source>
</evidence>
<gene>
    <name evidence="4" type="primary">adhP</name>
    <name evidence="4" type="ORF">GCM10010982_09230</name>
</gene>
<evidence type="ECO:0000313" key="4">
    <source>
        <dbReference type="EMBL" id="GGO66017.1"/>
    </source>
</evidence>
<dbReference type="GO" id="GO:0070402">
    <property type="term" value="F:NADPH binding"/>
    <property type="evidence" value="ECO:0007669"/>
    <property type="project" value="TreeGrafter"/>
</dbReference>
<dbReference type="PANTHER" id="PTHR48106">
    <property type="entry name" value="QUINONE OXIDOREDUCTASE PIG3-RELATED"/>
    <property type="match status" value="1"/>
</dbReference>
<dbReference type="InterPro" id="IPR013149">
    <property type="entry name" value="ADH-like_C"/>
</dbReference>
<dbReference type="EMBL" id="BMLS01000001">
    <property type="protein sequence ID" value="GGO66017.1"/>
    <property type="molecule type" value="Genomic_DNA"/>
</dbReference>
<reference evidence="4" key="2">
    <citation type="submission" date="2020-09" db="EMBL/GenBank/DDBJ databases">
        <authorList>
            <person name="Sun Q."/>
            <person name="Zhou Y."/>
        </authorList>
    </citation>
    <scope>NUCLEOTIDE SEQUENCE</scope>
    <source>
        <strain evidence="4">CGMCC 1.7086</strain>
    </source>
</reference>
<proteinExistence type="predicted"/>
<accession>A0A918DHU3</accession>
<dbReference type="Pfam" id="PF08240">
    <property type="entry name" value="ADH_N"/>
    <property type="match status" value="1"/>
</dbReference>
<evidence type="ECO:0000256" key="1">
    <source>
        <dbReference type="ARBA" id="ARBA00022857"/>
    </source>
</evidence>
<evidence type="ECO:0000259" key="3">
    <source>
        <dbReference type="SMART" id="SM00829"/>
    </source>
</evidence>
<reference evidence="4" key="1">
    <citation type="journal article" date="2014" name="Int. J. Syst. Evol. Microbiol.">
        <title>Complete genome sequence of Corynebacterium casei LMG S-19264T (=DSM 44701T), isolated from a smear-ripened cheese.</title>
        <authorList>
            <consortium name="US DOE Joint Genome Institute (JGI-PGF)"/>
            <person name="Walter F."/>
            <person name="Albersmeier A."/>
            <person name="Kalinowski J."/>
            <person name="Ruckert C."/>
        </authorList>
    </citation>
    <scope>NUCLEOTIDE SEQUENCE</scope>
    <source>
        <strain evidence="4">CGMCC 1.7086</strain>
    </source>
</reference>
<dbReference type="RefSeq" id="WP_188690931.1">
    <property type="nucleotide sequence ID" value="NZ_BMLS01000001.1"/>
</dbReference>
<organism evidence="4 5">
    <name type="scientific">Bowmanella pacifica</name>
    <dbReference type="NCBI Taxonomy" id="502051"/>
    <lineage>
        <taxon>Bacteria</taxon>
        <taxon>Pseudomonadati</taxon>
        <taxon>Pseudomonadota</taxon>
        <taxon>Gammaproteobacteria</taxon>
        <taxon>Alteromonadales</taxon>
        <taxon>Alteromonadaceae</taxon>
        <taxon>Bowmanella</taxon>
    </lineage>
</organism>
<keyword evidence="1" id="KW-0521">NADP</keyword>
<keyword evidence="2" id="KW-0560">Oxidoreductase</keyword>
<keyword evidence="5" id="KW-1185">Reference proteome</keyword>
<dbReference type="InterPro" id="IPR013154">
    <property type="entry name" value="ADH-like_N"/>
</dbReference>
<dbReference type="Proteomes" id="UP000606935">
    <property type="component" value="Unassembled WGS sequence"/>
</dbReference>
<dbReference type="AlphaFoldDB" id="A0A918DHU3"/>